<dbReference type="AlphaFoldDB" id="A0A089QD18"/>
<dbReference type="SUPFAM" id="SSF101898">
    <property type="entry name" value="NHL repeat"/>
    <property type="match status" value="1"/>
</dbReference>
<keyword evidence="2" id="KW-0964">Secreted</keyword>
<proteinExistence type="predicted"/>
<feature type="signal peptide" evidence="3">
    <location>
        <begin position="1"/>
        <end position="23"/>
    </location>
</feature>
<feature type="chain" id="PRO_5001849192" evidence="3">
    <location>
        <begin position="24"/>
        <end position="385"/>
    </location>
</feature>
<evidence type="ECO:0000256" key="2">
    <source>
        <dbReference type="ARBA" id="ARBA00022525"/>
    </source>
</evidence>
<evidence type="ECO:0000256" key="1">
    <source>
        <dbReference type="ARBA" id="ARBA00004613"/>
    </source>
</evidence>
<gene>
    <name evidence="4" type="ORF">MOC_4709</name>
</gene>
<evidence type="ECO:0000313" key="4">
    <source>
        <dbReference type="EMBL" id="AIQ92464.1"/>
    </source>
</evidence>
<dbReference type="eggNOG" id="COG3386">
    <property type="taxonomic scope" value="Bacteria"/>
</dbReference>
<organism evidence="4 5">
    <name type="scientific">Methylobacterium oryzae CBMB20</name>
    <dbReference type="NCBI Taxonomy" id="693986"/>
    <lineage>
        <taxon>Bacteria</taxon>
        <taxon>Pseudomonadati</taxon>
        <taxon>Pseudomonadota</taxon>
        <taxon>Alphaproteobacteria</taxon>
        <taxon>Hyphomicrobiales</taxon>
        <taxon>Methylobacteriaceae</taxon>
        <taxon>Methylobacterium</taxon>
    </lineage>
</organism>
<dbReference type="Proteomes" id="UP000029492">
    <property type="component" value="Chromosome"/>
</dbReference>
<dbReference type="HOGENOM" id="CLU_031076_0_3_5"/>
<evidence type="ECO:0000256" key="3">
    <source>
        <dbReference type="SAM" id="SignalP"/>
    </source>
</evidence>
<dbReference type="EMBL" id="CP003811">
    <property type="protein sequence ID" value="AIQ92464.1"/>
    <property type="molecule type" value="Genomic_DNA"/>
</dbReference>
<protein>
    <submittedName>
        <fullName evidence="4">Major royal jelly protein</fullName>
    </submittedName>
</protein>
<dbReference type="PANTHER" id="PTHR10009:SF18">
    <property type="entry name" value="PROTEIN YELLOW-LIKE PROTEIN"/>
    <property type="match status" value="1"/>
</dbReference>
<evidence type="ECO:0000313" key="5">
    <source>
        <dbReference type="Proteomes" id="UP000029492"/>
    </source>
</evidence>
<sequence>MKSLTATLAAALSIALANDAARAAEPSAAPAPAIEQVAQFDGAMPTGITVAPNGRMFVNFPQWGDNAPFTVGEVVNGTTVPYPELATNQPDPAAPAAHFISVQSVVADGANRLWVLDTAAPGFRTPQPGGAKLVAIDLATNTIVRTIVLPDSVVLPTTYLNDVRFDLRQGEAGVAYITDSSNAGIGGIIVVDLATGKAFRRLSGHASTAPEPDFTPVVDGEPLMNRPANGPAKPVRVASDAIALSADGSLLYYGPLSGRTLYAVPTAALRDPRVSEADLAGQIRDMGAKGASDGIAEDDRGRVFAGDYEHNAIRVLDQGKWSTVVTDPAISWPDTLSIGRDGYLYFTANQLHRQAGFHEGRDLRRKPYAVLRIRIDSGPVLLTRP</sequence>
<dbReference type="KEGG" id="mor:MOC_4709"/>
<name>A0A089QD18_9HYPH</name>
<keyword evidence="5" id="KW-1185">Reference proteome</keyword>
<dbReference type="GeneID" id="96605814"/>
<dbReference type="GO" id="GO:0005576">
    <property type="term" value="C:extracellular region"/>
    <property type="evidence" value="ECO:0007669"/>
    <property type="project" value="UniProtKB-SubCell"/>
</dbReference>
<dbReference type="STRING" id="693986.MOC_4709"/>
<dbReference type="PANTHER" id="PTHR10009">
    <property type="entry name" value="PROTEIN YELLOW-RELATED"/>
    <property type="match status" value="1"/>
</dbReference>
<dbReference type="InterPro" id="IPR011042">
    <property type="entry name" value="6-blade_b-propeller_TolB-like"/>
</dbReference>
<reference evidence="4 5" key="1">
    <citation type="journal article" date="2014" name="PLoS ONE">
        <title>Genome Information of Methylobacterium oryzae, a Plant-Probiotic Methylotroph in the Phyllosphere.</title>
        <authorList>
            <person name="Kwak M.J."/>
            <person name="Jeong H."/>
            <person name="Madhaiyan M."/>
            <person name="Lee Y."/>
            <person name="Sa T.M."/>
            <person name="Oh T.K."/>
            <person name="Kim J.F."/>
        </authorList>
    </citation>
    <scope>NUCLEOTIDE SEQUENCE [LARGE SCALE GENOMIC DNA]</scope>
    <source>
        <strain evidence="4 5">CBMB20</strain>
    </source>
</reference>
<dbReference type="Pfam" id="PF03022">
    <property type="entry name" value="MRJP"/>
    <property type="match status" value="1"/>
</dbReference>
<dbReference type="Gene3D" id="2.120.10.30">
    <property type="entry name" value="TolB, C-terminal domain"/>
    <property type="match status" value="1"/>
</dbReference>
<dbReference type="InterPro" id="IPR017996">
    <property type="entry name" value="MRJP/yellow-related"/>
</dbReference>
<comment type="subcellular location">
    <subcellularLocation>
        <location evidence="1">Secreted</location>
    </subcellularLocation>
</comment>
<dbReference type="RefSeq" id="WP_043759412.1">
    <property type="nucleotide sequence ID" value="NZ_CP003811.1"/>
</dbReference>
<keyword evidence="3" id="KW-0732">Signal</keyword>
<accession>A0A089QD18</accession>